<dbReference type="InterPro" id="IPR010272">
    <property type="entry name" value="T6SS_TssF"/>
</dbReference>
<dbReference type="EMBL" id="JFFR01000027">
    <property type="protein sequence ID" value="KDN27492.1"/>
    <property type="molecule type" value="Genomic_DNA"/>
</dbReference>
<dbReference type="Pfam" id="PF05947">
    <property type="entry name" value="T6SS_TssF"/>
    <property type="match status" value="1"/>
</dbReference>
<evidence type="ECO:0000313" key="1">
    <source>
        <dbReference type="EMBL" id="KDN27492.1"/>
    </source>
</evidence>
<dbReference type="STRING" id="212667.VFDL14_21690"/>
<comment type="caution">
    <text evidence="1">The sequence shown here is derived from an EMBL/GenBank/DDBJ whole genome shotgun (WGS) entry which is preliminary data.</text>
</comment>
<name>A0A066UNM2_9VIBR</name>
<dbReference type="OrthoDB" id="9763676at2"/>
<protein>
    <submittedName>
        <fullName evidence="1">Type VI secretion lipoprotein</fullName>
    </submittedName>
</protein>
<dbReference type="PANTHER" id="PTHR35370:SF1">
    <property type="entry name" value="TYPE VI SECRETION SYSTEM COMPONENT TSSF1"/>
    <property type="match status" value="1"/>
</dbReference>
<dbReference type="PANTHER" id="PTHR35370">
    <property type="entry name" value="CYTOPLASMIC PROTEIN-RELATED-RELATED"/>
    <property type="match status" value="1"/>
</dbReference>
<proteinExistence type="predicted"/>
<dbReference type="AlphaFoldDB" id="A0A066UNM2"/>
<dbReference type="NCBIfam" id="TIGR03359">
    <property type="entry name" value="VI_chp_6"/>
    <property type="match status" value="1"/>
</dbReference>
<accession>A0A066UNM2</accession>
<keyword evidence="1" id="KW-0449">Lipoprotein</keyword>
<dbReference type="RefSeq" id="WP_032552858.1">
    <property type="nucleotide sequence ID" value="NZ_JBEEAX010000004.1"/>
</dbReference>
<reference evidence="1 2" key="1">
    <citation type="submission" date="2014-02" db="EMBL/GenBank/DDBJ databases">
        <title>Vibrio fortis Dalian14 Genome Sequencing.</title>
        <authorList>
            <person name="Wang Y."/>
            <person name="Song L."/>
            <person name="Liu G."/>
            <person name="Ding J."/>
        </authorList>
    </citation>
    <scope>NUCLEOTIDE SEQUENCE [LARGE SCALE GENOMIC DNA]</scope>
    <source>
        <strain evidence="1 2">Dalian14</strain>
    </source>
</reference>
<dbReference type="Proteomes" id="UP000027219">
    <property type="component" value="Unassembled WGS sequence"/>
</dbReference>
<sequence length="590" mass="65964">MSDQMLSYFERELASIRSALSDYGRDFPQHAGSMRLNQHDQEDPNISRLIEAAALLNAKTEKRLDEQFPEILQDLINIVYPGYLQIIPSYTPFYLDVEAEEATTKVVLNKGSELSVVHDEVESIFTLVDEMVIEPFHIADISATTAPFNFPTPPTLRRSDSAIQVELSSNDPELFFSQMDIGSFDFYVRGFESSSRGLIDLLLLNTEAISITSGEQQVIVDPSKLRSRITDPDFIWLPTYDGHLSGFDILRDYFAYPDKAAYMRIEDLGEELGQFDTDKVQLTFFIKQLPVEYLSLFSRNVFLLNTAPAVNLFSKRGEPMRYDFSKLSIPVIADAQQQDHFTVVSVESVCEVMSTGEVPLSPIYASGYWSDTDAPQWQSSQHWDHKGRRCMNLSVSYAQLPAEQEAVVLATQLLVCNGRAPCLIPSGTQANSLAAVDLPGEFSILKTPTAPQYPSLDNQLTWRFLAMLNANFASLVQTDDPTVALQDTLRLTCNSVQCPQAYAIKKVSYRHLVAPITIAGHSIFASGTEIEVVVDDEILGADFSVFSQVLNSVFSQYCSFDRFIQVSVERFGSDNPGVQFPKTHGSQLCL</sequence>
<organism evidence="1 2">
    <name type="scientific">Vibrio fortis</name>
    <dbReference type="NCBI Taxonomy" id="212667"/>
    <lineage>
        <taxon>Bacteria</taxon>
        <taxon>Pseudomonadati</taxon>
        <taxon>Pseudomonadota</taxon>
        <taxon>Gammaproteobacteria</taxon>
        <taxon>Vibrionales</taxon>
        <taxon>Vibrionaceae</taxon>
        <taxon>Vibrio</taxon>
    </lineage>
</organism>
<keyword evidence="2" id="KW-1185">Reference proteome</keyword>
<gene>
    <name evidence="1" type="ORF">VFDL14_21690</name>
</gene>
<evidence type="ECO:0000313" key="2">
    <source>
        <dbReference type="Proteomes" id="UP000027219"/>
    </source>
</evidence>